<dbReference type="PANTHER" id="PTHR46610:SF3">
    <property type="entry name" value="OS01G0238200 PROTEIN"/>
    <property type="match status" value="1"/>
</dbReference>
<accession>A0A9P9ZAN4</accession>
<gene>
    <name evidence="2" type="ORF">LUZ63_016854</name>
</gene>
<dbReference type="OrthoDB" id="737602at2759"/>
<dbReference type="Pfam" id="PF20100">
    <property type="entry name" value="DUF6490"/>
    <property type="match status" value="1"/>
</dbReference>
<evidence type="ECO:0000313" key="2">
    <source>
        <dbReference type="EMBL" id="KAJ1685464.1"/>
    </source>
</evidence>
<keyword evidence="1" id="KW-0812">Transmembrane</keyword>
<feature type="transmembrane region" description="Helical" evidence="1">
    <location>
        <begin position="94"/>
        <end position="114"/>
    </location>
</feature>
<dbReference type="InterPro" id="IPR045501">
    <property type="entry name" value="DUF6490"/>
</dbReference>
<sequence>MEIEHLTWIGFIFLTGNSAMAIYRSKDDFYNISFVIVAYLSLLLLFWCLRSFERAGRNAPQRPCLKAYVWSLSTLLTCMFSYKVAAIMPWPVDLVVWGLGLSVVIGGFYVFFLYRDGNY</sequence>
<feature type="transmembrane region" description="Helical" evidence="1">
    <location>
        <begin position="7"/>
        <end position="23"/>
    </location>
</feature>
<keyword evidence="3" id="KW-1185">Reference proteome</keyword>
<name>A0A9P9ZAN4_9POAL</name>
<comment type="caution">
    <text evidence="2">The sequence shown here is derived from an EMBL/GenBank/DDBJ whole genome shotgun (WGS) entry which is preliminary data.</text>
</comment>
<keyword evidence="1" id="KW-1133">Transmembrane helix</keyword>
<dbReference type="EMBL" id="JAMQYH010000005">
    <property type="protein sequence ID" value="KAJ1685464.1"/>
    <property type="molecule type" value="Genomic_DNA"/>
</dbReference>
<keyword evidence="1" id="KW-0472">Membrane</keyword>
<dbReference type="Proteomes" id="UP001151287">
    <property type="component" value="Unassembled WGS sequence"/>
</dbReference>
<feature type="transmembrane region" description="Helical" evidence="1">
    <location>
        <begin position="69"/>
        <end position="88"/>
    </location>
</feature>
<proteinExistence type="predicted"/>
<dbReference type="AlphaFoldDB" id="A0A9P9ZAN4"/>
<organism evidence="2 3">
    <name type="scientific">Rhynchospora breviuscula</name>
    <dbReference type="NCBI Taxonomy" id="2022672"/>
    <lineage>
        <taxon>Eukaryota</taxon>
        <taxon>Viridiplantae</taxon>
        <taxon>Streptophyta</taxon>
        <taxon>Embryophyta</taxon>
        <taxon>Tracheophyta</taxon>
        <taxon>Spermatophyta</taxon>
        <taxon>Magnoliopsida</taxon>
        <taxon>Liliopsida</taxon>
        <taxon>Poales</taxon>
        <taxon>Cyperaceae</taxon>
        <taxon>Cyperoideae</taxon>
        <taxon>Rhynchosporeae</taxon>
        <taxon>Rhynchospora</taxon>
    </lineage>
</organism>
<protein>
    <submittedName>
        <fullName evidence="2">Uncharacterized protein</fullName>
    </submittedName>
</protein>
<dbReference type="PANTHER" id="PTHR46610">
    <property type="entry name" value="OS05G0181300 PROTEIN"/>
    <property type="match status" value="1"/>
</dbReference>
<evidence type="ECO:0000313" key="3">
    <source>
        <dbReference type="Proteomes" id="UP001151287"/>
    </source>
</evidence>
<reference evidence="2" key="1">
    <citation type="journal article" date="2022" name="Cell">
        <title>Repeat-based holocentromeres influence genome architecture and karyotype evolution.</title>
        <authorList>
            <person name="Hofstatter P.G."/>
            <person name="Thangavel G."/>
            <person name="Lux T."/>
            <person name="Neumann P."/>
            <person name="Vondrak T."/>
            <person name="Novak P."/>
            <person name="Zhang M."/>
            <person name="Costa L."/>
            <person name="Castellani M."/>
            <person name="Scott A."/>
            <person name="Toegelov H."/>
            <person name="Fuchs J."/>
            <person name="Mata-Sucre Y."/>
            <person name="Dias Y."/>
            <person name="Vanzela A.L.L."/>
            <person name="Huettel B."/>
            <person name="Almeida C.C.S."/>
            <person name="Simkova H."/>
            <person name="Souza G."/>
            <person name="Pedrosa-Harand A."/>
            <person name="Macas J."/>
            <person name="Mayer K.F.X."/>
            <person name="Houben A."/>
            <person name="Marques A."/>
        </authorList>
    </citation>
    <scope>NUCLEOTIDE SEQUENCE</scope>
    <source>
        <strain evidence="2">RhyBre1mFocal</strain>
    </source>
</reference>
<feature type="transmembrane region" description="Helical" evidence="1">
    <location>
        <begin position="29"/>
        <end position="49"/>
    </location>
</feature>
<evidence type="ECO:0000256" key="1">
    <source>
        <dbReference type="SAM" id="Phobius"/>
    </source>
</evidence>